<proteinExistence type="predicted"/>
<dbReference type="EMBL" id="PYAW01000010">
    <property type="protein sequence ID" value="PSL42853.1"/>
    <property type="molecule type" value="Genomic_DNA"/>
</dbReference>
<name>A0A2P8H9D9_CHINA</name>
<reference evidence="1 2" key="1">
    <citation type="submission" date="2018-03" db="EMBL/GenBank/DDBJ databases">
        <title>Genomic Encyclopedia of Archaeal and Bacterial Type Strains, Phase II (KMG-II): from individual species to whole genera.</title>
        <authorList>
            <person name="Goeker M."/>
        </authorList>
    </citation>
    <scope>NUCLEOTIDE SEQUENCE [LARGE SCALE GENOMIC DNA]</scope>
    <source>
        <strain evidence="1 2">DSM 24859</strain>
    </source>
</reference>
<accession>A0A2P8H9D9</accession>
<evidence type="ECO:0000313" key="1">
    <source>
        <dbReference type="EMBL" id="PSL42853.1"/>
    </source>
</evidence>
<evidence type="ECO:0000313" key="2">
    <source>
        <dbReference type="Proteomes" id="UP000240971"/>
    </source>
</evidence>
<organism evidence="1 2">
    <name type="scientific">Chitinophaga niastensis</name>
    <dbReference type="NCBI Taxonomy" id="536980"/>
    <lineage>
        <taxon>Bacteria</taxon>
        <taxon>Pseudomonadati</taxon>
        <taxon>Bacteroidota</taxon>
        <taxon>Chitinophagia</taxon>
        <taxon>Chitinophagales</taxon>
        <taxon>Chitinophagaceae</taxon>
        <taxon>Chitinophaga</taxon>
    </lineage>
</organism>
<sequence length="134" mass="16173">MRDTSYIDSFTLFLTEIFFESRHNEKVPEELFSPILTKMRNVARFVFSRYQTKFPDNDSQLSLSYSDLKDKHCLLKLKYKNLKSELDLQKQKRIGEHKRSELYYSRYWEIAKFYGYYFSTSDSNKVENSNDPNT</sequence>
<dbReference type="RefSeq" id="WP_106531306.1">
    <property type="nucleotide sequence ID" value="NZ_PYAW01000010.1"/>
</dbReference>
<keyword evidence="2" id="KW-1185">Reference proteome</keyword>
<comment type="caution">
    <text evidence="1">The sequence shown here is derived from an EMBL/GenBank/DDBJ whole genome shotgun (WGS) entry which is preliminary data.</text>
</comment>
<dbReference type="Proteomes" id="UP000240971">
    <property type="component" value="Unassembled WGS sequence"/>
</dbReference>
<gene>
    <name evidence="1" type="ORF">CLV51_11069</name>
</gene>
<protein>
    <submittedName>
        <fullName evidence="1">Uncharacterized protein</fullName>
    </submittedName>
</protein>
<dbReference type="AlphaFoldDB" id="A0A2P8H9D9"/>